<proteinExistence type="predicted"/>
<sequence>MWNQQPPPDSSSDTVSMLHNGNPIARVERSAYKLPSFPLVNPNRLDELSDKMERQIRIPAQNAIIGEDGHIVPEKAGAKLDRRKFEDRFQQFYYGGGQVSFEVPLKPIYAKVDSELLSVIREKAIGQYATYFNAHNKNRAKNIALAAKSINNRVVFPGERFSFNQTVGRRDSSKGYVRAPIIVRGELSEGIGGGICQVSSTLFNAADRAGMKILERYSHSRNVPYVLPGRDATVSWGGPDFAFSNPYNQPILIRAFAGPGSLYVSIYSSEQLEHSPRHVPRMSRRIPEEIAVGKPE</sequence>
<dbReference type="Pfam" id="PF04294">
    <property type="entry name" value="VanW"/>
    <property type="match status" value="1"/>
</dbReference>
<dbReference type="AlphaFoldDB" id="A0A841T4D7"/>
<evidence type="ECO:0000313" key="1">
    <source>
        <dbReference type="EMBL" id="MBB6637208.1"/>
    </source>
</evidence>
<reference evidence="1 2" key="1">
    <citation type="submission" date="2020-08" db="EMBL/GenBank/DDBJ databases">
        <title>Cohnella phylogeny.</title>
        <authorList>
            <person name="Dunlap C."/>
        </authorList>
    </citation>
    <scope>NUCLEOTIDE SEQUENCE [LARGE SCALE GENOMIC DNA]</scope>
    <source>
        <strain evidence="1 2">DSM 25241</strain>
    </source>
</reference>
<dbReference type="InterPro" id="IPR052913">
    <property type="entry name" value="Glycopeptide_resist_protein"/>
</dbReference>
<dbReference type="InterPro" id="IPR007391">
    <property type="entry name" value="Vancomycin_resist_VanW"/>
</dbReference>
<dbReference type="Proteomes" id="UP000535838">
    <property type="component" value="Unassembled WGS sequence"/>
</dbReference>
<organism evidence="1 2">
    <name type="scientific">Cohnella thailandensis</name>
    <dbReference type="NCBI Taxonomy" id="557557"/>
    <lineage>
        <taxon>Bacteria</taxon>
        <taxon>Bacillati</taxon>
        <taxon>Bacillota</taxon>
        <taxon>Bacilli</taxon>
        <taxon>Bacillales</taxon>
        <taxon>Paenibacillaceae</taxon>
        <taxon>Cohnella</taxon>
    </lineage>
</organism>
<accession>A0A841T4D7</accession>
<protein>
    <submittedName>
        <fullName evidence="1">VanW family protein</fullName>
    </submittedName>
</protein>
<dbReference type="PANTHER" id="PTHR35788">
    <property type="entry name" value="EXPORTED PROTEIN-RELATED"/>
    <property type="match status" value="1"/>
</dbReference>
<comment type="caution">
    <text evidence="1">The sequence shown here is derived from an EMBL/GenBank/DDBJ whole genome shotgun (WGS) entry which is preliminary data.</text>
</comment>
<name>A0A841T4D7_9BACL</name>
<dbReference type="EMBL" id="JACJVQ010000020">
    <property type="protein sequence ID" value="MBB6637208.1"/>
    <property type="molecule type" value="Genomic_DNA"/>
</dbReference>
<gene>
    <name evidence="1" type="ORF">H7B67_24035</name>
</gene>
<keyword evidence="2" id="KW-1185">Reference proteome</keyword>
<evidence type="ECO:0000313" key="2">
    <source>
        <dbReference type="Proteomes" id="UP000535838"/>
    </source>
</evidence>
<dbReference type="PANTHER" id="PTHR35788:SF1">
    <property type="entry name" value="EXPORTED PROTEIN"/>
    <property type="match status" value="1"/>
</dbReference>